<name>A0A2T1HNG1_9HYPH</name>
<evidence type="ECO:0000259" key="8">
    <source>
        <dbReference type="PROSITE" id="PS50928"/>
    </source>
</evidence>
<comment type="subcellular location">
    <subcellularLocation>
        <location evidence="1 7">Cell membrane</location>
        <topology evidence="1 7">Multi-pass membrane protein</topology>
    </subcellularLocation>
</comment>
<feature type="domain" description="ABC transmembrane type-1" evidence="8">
    <location>
        <begin position="70"/>
        <end position="259"/>
    </location>
</feature>
<dbReference type="PANTHER" id="PTHR43386">
    <property type="entry name" value="OLIGOPEPTIDE TRANSPORT SYSTEM PERMEASE PROTEIN APPC"/>
    <property type="match status" value="1"/>
</dbReference>
<organism evidence="9 10">
    <name type="scientific">Alsobacter soli</name>
    <dbReference type="NCBI Taxonomy" id="2109933"/>
    <lineage>
        <taxon>Bacteria</taxon>
        <taxon>Pseudomonadati</taxon>
        <taxon>Pseudomonadota</taxon>
        <taxon>Alphaproteobacteria</taxon>
        <taxon>Hyphomicrobiales</taxon>
        <taxon>Alsobacteraceae</taxon>
        <taxon>Alsobacter</taxon>
    </lineage>
</organism>
<dbReference type="PANTHER" id="PTHR43386:SF25">
    <property type="entry name" value="PEPTIDE ABC TRANSPORTER PERMEASE PROTEIN"/>
    <property type="match status" value="1"/>
</dbReference>
<dbReference type="RefSeq" id="WP_106339389.1">
    <property type="nucleotide sequence ID" value="NZ_PVZS01000030.1"/>
</dbReference>
<evidence type="ECO:0000256" key="4">
    <source>
        <dbReference type="ARBA" id="ARBA00022692"/>
    </source>
</evidence>
<dbReference type="AlphaFoldDB" id="A0A2T1HNG1"/>
<dbReference type="EMBL" id="PVZS01000030">
    <property type="protein sequence ID" value="PSC03186.1"/>
    <property type="molecule type" value="Genomic_DNA"/>
</dbReference>
<dbReference type="Pfam" id="PF12911">
    <property type="entry name" value="OppC_N"/>
    <property type="match status" value="1"/>
</dbReference>
<dbReference type="InterPro" id="IPR000515">
    <property type="entry name" value="MetI-like"/>
</dbReference>
<dbReference type="InterPro" id="IPR025966">
    <property type="entry name" value="OppC_N"/>
</dbReference>
<dbReference type="Proteomes" id="UP000239772">
    <property type="component" value="Unassembled WGS sequence"/>
</dbReference>
<keyword evidence="3" id="KW-1003">Cell membrane</keyword>
<dbReference type="Pfam" id="PF00528">
    <property type="entry name" value="BPD_transp_1"/>
    <property type="match status" value="1"/>
</dbReference>
<dbReference type="SUPFAM" id="SSF161098">
    <property type="entry name" value="MetI-like"/>
    <property type="match status" value="1"/>
</dbReference>
<dbReference type="PROSITE" id="PS50928">
    <property type="entry name" value="ABC_TM1"/>
    <property type="match status" value="1"/>
</dbReference>
<dbReference type="GO" id="GO:0005886">
    <property type="term" value="C:plasma membrane"/>
    <property type="evidence" value="ECO:0007669"/>
    <property type="project" value="UniProtKB-SubCell"/>
</dbReference>
<evidence type="ECO:0000313" key="9">
    <source>
        <dbReference type="EMBL" id="PSC03186.1"/>
    </source>
</evidence>
<reference evidence="10" key="1">
    <citation type="submission" date="2018-03" db="EMBL/GenBank/DDBJ databases">
        <authorList>
            <person name="Sun L."/>
            <person name="Liu H."/>
            <person name="Chen W."/>
            <person name="Huang K."/>
            <person name="Liu W."/>
            <person name="Gao X."/>
        </authorList>
    </citation>
    <scope>NUCLEOTIDE SEQUENCE [LARGE SCALE GENOMIC DNA]</scope>
    <source>
        <strain evidence="10">SH9</strain>
    </source>
</reference>
<dbReference type="InterPro" id="IPR050366">
    <property type="entry name" value="BP-dependent_transpt_permease"/>
</dbReference>
<dbReference type="InterPro" id="IPR035906">
    <property type="entry name" value="MetI-like_sf"/>
</dbReference>
<dbReference type="Gene3D" id="1.10.3720.10">
    <property type="entry name" value="MetI-like"/>
    <property type="match status" value="1"/>
</dbReference>
<feature type="transmembrane region" description="Helical" evidence="7">
    <location>
        <begin position="119"/>
        <end position="145"/>
    </location>
</feature>
<keyword evidence="6 7" id="KW-0472">Membrane</keyword>
<keyword evidence="5 7" id="KW-1133">Transmembrane helix</keyword>
<dbReference type="CDD" id="cd06261">
    <property type="entry name" value="TM_PBP2"/>
    <property type="match status" value="1"/>
</dbReference>
<evidence type="ECO:0000256" key="6">
    <source>
        <dbReference type="ARBA" id="ARBA00023136"/>
    </source>
</evidence>
<gene>
    <name evidence="9" type="ORF">SLNSH_20335</name>
</gene>
<feature type="transmembrane region" description="Helical" evidence="7">
    <location>
        <begin position="74"/>
        <end position="98"/>
    </location>
</feature>
<dbReference type="OrthoDB" id="9805884at2"/>
<keyword evidence="10" id="KW-1185">Reference proteome</keyword>
<evidence type="ECO:0000256" key="5">
    <source>
        <dbReference type="ARBA" id="ARBA00022989"/>
    </source>
</evidence>
<accession>A0A2T1HNG1</accession>
<feature type="transmembrane region" description="Helical" evidence="7">
    <location>
        <begin position="191"/>
        <end position="216"/>
    </location>
</feature>
<proteinExistence type="inferred from homology"/>
<evidence type="ECO:0000256" key="3">
    <source>
        <dbReference type="ARBA" id="ARBA00022475"/>
    </source>
</evidence>
<comment type="caution">
    <text evidence="9">The sequence shown here is derived from an EMBL/GenBank/DDBJ whole genome shotgun (WGS) entry which is preliminary data.</text>
</comment>
<evidence type="ECO:0000256" key="1">
    <source>
        <dbReference type="ARBA" id="ARBA00004651"/>
    </source>
</evidence>
<evidence type="ECO:0000256" key="2">
    <source>
        <dbReference type="ARBA" id="ARBA00022448"/>
    </source>
</evidence>
<protein>
    <submittedName>
        <fullName evidence="9">Peptide ABC transporter permease</fullName>
    </submittedName>
</protein>
<sequence>MRAFLANRLALVGALVTAIVLAGVAAGPWLSPYSPTDADFLALLDPPSLHHPFGTDSFGRDVLTRILYGARVSLAVSVCGVLVGALVGTAAGLVAAYFGGWWQAVLMRLSDLLFSFPSFVLALFLMVVLGFGVTNIAVAIALIYAPIFARLARNMAVLVKDEPWVQAASLMGQSTWSIISREILPNIAAPVFVQIALAIAFGIVIEAGLSFLGLGVQPPNPSLGSIMADGREYFGRAPWVLTLSGVAISIALLGLNLLSDGVRDLMDPKLRARL</sequence>
<keyword evidence="4 7" id="KW-0812">Transmembrane</keyword>
<evidence type="ECO:0000313" key="10">
    <source>
        <dbReference type="Proteomes" id="UP000239772"/>
    </source>
</evidence>
<feature type="transmembrane region" description="Helical" evidence="7">
    <location>
        <begin position="237"/>
        <end position="258"/>
    </location>
</feature>
<evidence type="ECO:0000256" key="7">
    <source>
        <dbReference type="RuleBase" id="RU363032"/>
    </source>
</evidence>
<dbReference type="GO" id="GO:0055085">
    <property type="term" value="P:transmembrane transport"/>
    <property type="evidence" value="ECO:0007669"/>
    <property type="project" value="InterPro"/>
</dbReference>
<keyword evidence="2 7" id="KW-0813">Transport</keyword>
<comment type="similarity">
    <text evidence="7">Belongs to the binding-protein-dependent transport system permease family.</text>
</comment>